<keyword evidence="7" id="KW-0660">Purine salvage</keyword>
<comment type="subcellular location">
    <subcellularLocation>
        <location evidence="1">Cytoplasm</location>
    </subcellularLocation>
</comment>
<proteinExistence type="inferred from homology"/>
<dbReference type="PANTHER" id="PTHR11776">
    <property type="entry name" value="ADENINE PHOSPHORIBOSYLTRANSFERASE"/>
    <property type="match status" value="1"/>
</dbReference>
<dbReference type="Pfam" id="PF00156">
    <property type="entry name" value="Pribosyltran"/>
    <property type="match status" value="1"/>
</dbReference>
<evidence type="ECO:0000256" key="6">
    <source>
        <dbReference type="ARBA" id="ARBA00022679"/>
    </source>
</evidence>
<evidence type="ECO:0000313" key="12">
    <source>
        <dbReference type="EMBL" id="VFK00448.1"/>
    </source>
</evidence>
<comment type="similarity">
    <text evidence="2">Belongs to the purine/pyrimidine phosphoribosyltransferase family.</text>
</comment>
<dbReference type="EMBL" id="CAADFJ010000046">
    <property type="protein sequence ID" value="VFK00448.1"/>
    <property type="molecule type" value="Genomic_DNA"/>
</dbReference>
<reference evidence="11" key="1">
    <citation type="submission" date="2019-02" db="EMBL/GenBank/DDBJ databases">
        <authorList>
            <person name="Gruber-Vodicka R. H."/>
            <person name="Seah K. B. B."/>
        </authorList>
    </citation>
    <scope>NUCLEOTIDE SEQUENCE</scope>
    <source>
        <strain evidence="12">BECK_SA2B12</strain>
        <strain evidence="10">BECK_SA2B15</strain>
        <strain evidence="11">BECK_SA2B20</strain>
    </source>
</reference>
<dbReference type="SUPFAM" id="SSF53271">
    <property type="entry name" value="PRTase-like"/>
    <property type="match status" value="1"/>
</dbReference>
<evidence type="ECO:0000256" key="4">
    <source>
        <dbReference type="ARBA" id="ARBA00022490"/>
    </source>
</evidence>
<comment type="pathway">
    <text evidence="8">Purine metabolism.</text>
</comment>
<keyword evidence="4" id="KW-0963">Cytoplasm</keyword>
<evidence type="ECO:0000259" key="9">
    <source>
        <dbReference type="Pfam" id="PF00156"/>
    </source>
</evidence>
<gene>
    <name evidence="10" type="ORF">BECKH772A_GA0070896_1004710</name>
    <name evidence="11" type="ORF">BECKH772B_GA0070898_100417</name>
    <name evidence="12" type="ORF">BECKH772C_GA0070978_1004610</name>
</gene>
<dbReference type="GO" id="GO:0003999">
    <property type="term" value="F:adenine phosphoribosyltransferase activity"/>
    <property type="evidence" value="ECO:0007669"/>
    <property type="project" value="TreeGrafter"/>
</dbReference>
<dbReference type="PANTHER" id="PTHR11776:SF7">
    <property type="entry name" value="PHOSPHORIBOSYLTRANSFERASE DOMAIN-CONTAINING PROTEIN"/>
    <property type="match status" value="1"/>
</dbReference>
<dbReference type="CDD" id="cd06223">
    <property type="entry name" value="PRTases_typeI"/>
    <property type="match status" value="1"/>
</dbReference>
<comment type="subunit">
    <text evidence="3">Homodimer.</text>
</comment>
<dbReference type="InterPro" id="IPR029057">
    <property type="entry name" value="PRTase-like"/>
</dbReference>
<sequence>MSYIKELIGLPTRAPQDRNAICKIIPSFPHKGLGKYYRTTDVCLNPLLFREIIKQLADAVSGYHAECIASIDSRGHLYGTAVAASLALPLLCVQKGGKIPGPTLQESYNMVYDQGKVLEIPANLGLAGMKVAVIDDAIATGGSMVAACKLMESAGSTVVCCLSPFNDTRHEKRRVPAFKQKYFPITRTWYDLTD</sequence>
<dbReference type="AlphaFoldDB" id="A0A450UL53"/>
<dbReference type="GO" id="GO:0005737">
    <property type="term" value="C:cytoplasm"/>
    <property type="evidence" value="ECO:0007669"/>
    <property type="project" value="UniProtKB-SubCell"/>
</dbReference>
<organism evidence="11">
    <name type="scientific">Candidatus Kentrum eta</name>
    <dbReference type="NCBI Taxonomy" id="2126337"/>
    <lineage>
        <taxon>Bacteria</taxon>
        <taxon>Pseudomonadati</taxon>
        <taxon>Pseudomonadota</taxon>
        <taxon>Gammaproteobacteria</taxon>
        <taxon>Candidatus Kentrum</taxon>
    </lineage>
</organism>
<dbReference type="EMBL" id="CAADFI010000041">
    <property type="protein sequence ID" value="VFJ93265.1"/>
    <property type="molecule type" value="Genomic_DNA"/>
</dbReference>
<dbReference type="Gene3D" id="3.40.50.2020">
    <property type="match status" value="1"/>
</dbReference>
<name>A0A450UL53_9GAMM</name>
<keyword evidence="5 11" id="KW-0328">Glycosyltransferase</keyword>
<dbReference type="EMBL" id="CAADFG010000047">
    <property type="protein sequence ID" value="VFJ92726.1"/>
    <property type="molecule type" value="Genomic_DNA"/>
</dbReference>
<evidence type="ECO:0000256" key="2">
    <source>
        <dbReference type="ARBA" id="ARBA00008391"/>
    </source>
</evidence>
<evidence type="ECO:0000256" key="1">
    <source>
        <dbReference type="ARBA" id="ARBA00004496"/>
    </source>
</evidence>
<protein>
    <submittedName>
        <fullName evidence="11">Adenine phosphoribosyltransferase</fullName>
    </submittedName>
</protein>
<evidence type="ECO:0000313" key="10">
    <source>
        <dbReference type="EMBL" id="VFJ92726.1"/>
    </source>
</evidence>
<keyword evidence="6 11" id="KW-0808">Transferase</keyword>
<evidence type="ECO:0000256" key="3">
    <source>
        <dbReference type="ARBA" id="ARBA00011738"/>
    </source>
</evidence>
<dbReference type="InterPro" id="IPR050120">
    <property type="entry name" value="Adenine_PRTase"/>
</dbReference>
<evidence type="ECO:0000256" key="5">
    <source>
        <dbReference type="ARBA" id="ARBA00022676"/>
    </source>
</evidence>
<evidence type="ECO:0000256" key="8">
    <source>
        <dbReference type="ARBA" id="ARBA00025704"/>
    </source>
</evidence>
<evidence type="ECO:0000256" key="7">
    <source>
        <dbReference type="ARBA" id="ARBA00022726"/>
    </source>
</evidence>
<accession>A0A450UL53</accession>
<dbReference type="InterPro" id="IPR000836">
    <property type="entry name" value="PRTase_dom"/>
</dbReference>
<feature type="domain" description="Phosphoribosyltransferase" evidence="9">
    <location>
        <begin position="50"/>
        <end position="172"/>
    </location>
</feature>
<evidence type="ECO:0000313" key="11">
    <source>
        <dbReference type="EMBL" id="VFJ93265.1"/>
    </source>
</evidence>
<dbReference type="GO" id="GO:0006166">
    <property type="term" value="P:purine ribonucleoside salvage"/>
    <property type="evidence" value="ECO:0007669"/>
    <property type="project" value="UniProtKB-KW"/>
</dbReference>